<dbReference type="EMBL" id="JAGDFM010000026">
    <property type="protein sequence ID" value="KAG7390882.1"/>
    <property type="molecule type" value="Genomic_DNA"/>
</dbReference>
<dbReference type="Proteomes" id="UP000694044">
    <property type="component" value="Unassembled WGS sequence"/>
</dbReference>
<evidence type="ECO:0000259" key="1">
    <source>
        <dbReference type="PROSITE" id="PS50013"/>
    </source>
</evidence>
<keyword evidence="3" id="KW-1185">Reference proteome</keyword>
<evidence type="ECO:0000313" key="2">
    <source>
        <dbReference type="EMBL" id="KAG7390882.1"/>
    </source>
</evidence>
<evidence type="ECO:0000313" key="3">
    <source>
        <dbReference type="Proteomes" id="UP000694044"/>
    </source>
</evidence>
<dbReference type="OrthoDB" id="145967at2759"/>
<reference evidence="2" key="1">
    <citation type="submission" date="2021-02" db="EMBL/GenBank/DDBJ databases">
        <authorList>
            <person name="Palmer J.M."/>
        </authorList>
    </citation>
    <scope>NUCLEOTIDE SEQUENCE</scope>
    <source>
        <strain evidence="2">SCRP734</strain>
    </source>
</reference>
<name>A0A8T1WA53_9STRA</name>
<protein>
    <recommendedName>
        <fullName evidence="1">Chromo domain-containing protein</fullName>
    </recommendedName>
</protein>
<dbReference type="PROSITE" id="PS50013">
    <property type="entry name" value="CHROMO_2"/>
    <property type="match status" value="1"/>
</dbReference>
<dbReference type="AlphaFoldDB" id="A0A8T1WA53"/>
<comment type="caution">
    <text evidence="2">The sequence shown here is derived from an EMBL/GenBank/DDBJ whole genome shotgun (WGS) entry which is preliminary data.</text>
</comment>
<dbReference type="InterPro" id="IPR000953">
    <property type="entry name" value="Chromo/chromo_shadow_dom"/>
</dbReference>
<gene>
    <name evidence="2" type="ORF">PHYPSEUDO_006366</name>
</gene>
<sequence length="182" mass="21547">MGGFQFSSTAPRVKLPAPSWAFQSRRRCSGYSAASKPNDENASDDDEDNFIARGERFGAVVTEEATLLEDEFDLQRIWAKRRINSITLYLAQWHGFEELTWEPAQNFAPQILHEFERQYELSIWDYQSTRGRRRVLRRERPTRTSQRLRARRSVRRQLEWPTTRATSSLREHRISFLNLQLI</sequence>
<feature type="domain" description="Chromo" evidence="1">
    <location>
        <begin position="72"/>
        <end position="118"/>
    </location>
</feature>
<organism evidence="2 3">
    <name type="scientific">Phytophthora pseudosyringae</name>
    <dbReference type="NCBI Taxonomy" id="221518"/>
    <lineage>
        <taxon>Eukaryota</taxon>
        <taxon>Sar</taxon>
        <taxon>Stramenopiles</taxon>
        <taxon>Oomycota</taxon>
        <taxon>Peronosporomycetes</taxon>
        <taxon>Peronosporales</taxon>
        <taxon>Peronosporaceae</taxon>
        <taxon>Phytophthora</taxon>
    </lineage>
</organism>
<accession>A0A8T1WA53</accession>
<proteinExistence type="predicted"/>